<dbReference type="NCBIfam" id="TIGR02523">
    <property type="entry name" value="type_IV_pilV"/>
    <property type="match status" value="1"/>
</dbReference>
<feature type="domain" description="Type IV pilin Tt1218-like" evidence="2">
    <location>
        <begin position="29"/>
        <end position="102"/>
    </location>
</feature>
<keyword evidence="1" id="KW-1133">Transmembrane helix</keyword>
<dbReference type="AlphaFoldDB" id="A0A0J8JK90"/>
<keyword evidence="1" id="KW-0472">Membrane</keyword>
<dbReference type="EMBL" id="LAZL01000018">
    <property type="protein sequence ID" value="KMT64886.1"/>
    <property type="molecule type" value="Genomic_DNA"/>
</dbReference>
<organism evidence="3 4">
    <name type="scientific">Catenovulum maritimum</name>
    <dbReference type="NCBI Taxonomy" id="1513271"/>
    <lineage>
        <taxon>Bacteria</taxon>
        <taxon>Pseudomonadati</taxon>
        <taxon>Pseudomonadota</taxon>
        <taxon>Gammaproteobacteria</taxon>
        <taxon>Alteromonadales</taxon>
        <taxon>Alteromonadaceae</taxon>
        <taxon>Catenovulum</taxon>
    </lineage>
</organism>
<gene>
    <name evidence="3" type="ORF">XM47_11785</name>
</gene>
<evidence type="ECO:0000259" key="2">
    <source>
        <dbReference type="Pfam" id="PF22150"/>
    </source>
</evidence>
<accession>A0A0J8JK90</accession>
<dbReference type="InterPro" id="IPR013362">
    <property type="entry name" value="Pilus_4_PilV"/>
</dbReference>
<dbReference type="NCBIfam" id="TIGR02532">
    <property type="entry name" value="IV_pilin_GFxxxE"/>
    <property type="match status" value="1"/>
</dbReference>
<dbReference type="RefSeq" id="WP_048692718.1">
    <property type="nucleotide sequence ID" value="NZ_KQ130492.1"/>
</dbReference>
<keyword evidence="4" id="KW-1185">Reference proteome</keyword>
<evidence type="ECO:0000313" key="3">
    <source>
        <dbReference type="EMBL" id="KMT64886.1"/>
    </source>
</evidence>
<protein>
    <recommendedName>
        <fullName evidence="2">Type IV pilin Tt1218-like domain-containing protein</fullName>
    </recommendedName>
</protein>
<dbReference type="Pfam" id="PF07963">
    <property type="entry name" value="N_methyl"/>
    <property type="match status" value="1"/>
</dbReference>
<reference evidence="3 4" key="1">
    <citation type="submission" date="2015-04" db="EMBL/GenBank/DDBJ databases">
        <title>Draft Genome Sequence of the Novel Agar-Digesting Marine Bacterium Q1.</title>
        <authorList>
            <person name="Li Y."/>
            <person name="Li D."/>
            <person name="Chen G."/>
            <person name="Du Z."/>
        </authorList>
    </citation>
    <scope>NUCLEOTIDE SEQUENCE [LARGE SCALE GENOMIC DNA]</scope>
    <source>
        <strain evidence="3 4">Q1</strain>
    </source>
</reference>
<name>A0A0J8JK90_9ALTE</name>
<dbReference type="Proteomes" id="UP000037600">
    <property type="component" value="Unassembled WGS sequence"/>
</dbReference>
<dbReference type="InterPro" id="IPR012902">
    <property type="entry name" value="N_methyl_site"/>
</dbReference>
<evidence type="ECO:0000313" key="4">
    <source>
        <dbReference type="Proteomes" id="UP000037600"/>
    </source>
</evidence>
<dbReference type="OrthoDB" id="5741561at2"/>
<evidence type="ECO:0000256" key="1">
    <source>
        <dbReference type="SAM" id="Phobius"/>
    </source>
</evidence>
<comment type="caution">
    <text evidence="3">The sequence shown here is derived from an EMBL/GenBank/DDBJ whole genome shotgun (WGS) entry which is preliminary data.</text>
</comment>
<proteinExistence type="predicted"/>
<dbReference type="InterPro" id="IPR054402">
    <property type="entry name" value="Tt1218-like_dom"/>
</dbReference>
<keyword evidence="1" id="KW-0812">Transmembrane</keyword>
<dbReference type="STRING" id="1513271.XM47_11785"/>
<sequence>MRCKNSGFSFVELMIAMAVMAIGIVGAVATQATAKKNGIDATQRSLALYMANDILEKMRLNKTLLESYQGSSYGTASFSTESEANCSMANVCSAEDMVTYDTVQWHWMLKGASVLDGENRVGGLIKPTGCIDHTNGYVTVVVSWLGRKESIDGALNATEFEESCGTGSNKRRQVTLAAHIY</sequence>
<dbReference type="Pfam" id="PF22150">
    <property type="entry name" value="Tt1218-like"/>
    <property type="match status" value="1"/>
</dbReference>
<feature type="transmembrane region" description="Helical" evidence="1">
    <location>
        <begin position="7"/>
        <end position="29"/>
    </location>
</feature>